<dbReference type="GO" id="GO:0016491">
    <property type="term" value="F:oxidoreductase activity"/>
    <property type="evidence" value="ECO:0007669"/>
    <property type="project" value="UniProtKB-KW"/>
</dbReference>
<evidence type="ECO:0000313" key="6">
    <source>
        <dbReference type="Proteomes" id="UP000196102"/>
    </source>
</evidence>
<dbReference type="InterPro" id="IPR036291">
    <property type="entry name" value="NAD(P)-bd_dom_sf"/>
</dbReference>
<dbReference type="RefSeq" id="WP_303686283.1">
    <property type="nucleotide sequence ID" value="NZ_CAJXYO010000041.1"/>
</dbReference>
<dbReference type="AlphaFoldDB" id="A0A1Z8B4N3"/>
<protein>
    <recommendedName>
        <fullName evidence="7">Oxidoreductase</fullName>
    </recommendedName>
</protein>
<dbReference type="GO" id="GO:0000166">
    <property type="term" value="F:nucleotide binding"/>
    <property type="evidence" value="ECO:0007669"/>
    <property type="project" value="InterPro"/>
</dbReference>
<dbReference type="SUPFAM" id="SSF55347">
    <property type="entry name" value="Glyceraldehyde-3-phosphate dehydrogenase-like, C-terminal domain"/>
    <property type="match status" value="1"/>
</dbReference>
<dbReference type="Pfam" id="PF22725">
    <property type="entry name" value="GFO_IDH_MocA_C3"/>
    <property type="match status" value="1"/>
</dbReference>
<name>A0A1Z8B4N3_9FLAO</name>
<evidence type="ECO:0000259" key="3">
    <source>
        <dbReference type="Pfam" id="PF01408"/>
    </source>
</evidence>
<accession>A0A1Z8B4N3</accession>
<dbReference type="Gene3D" id="3.30.360.10">
    <property type="entry name" value="Dihydrodipicolinate Reductase, domain 2"/>
    <property type="match status" value="1"/>
</dbReference>
<dbReference type="EMBL" id="MAAX01000078">
    <property type="protein sequence ID" value="OUS17525.1"/>
    <property type="molecule type" value="Genomic_DNA"/>
</dbReference>
<evidence type="ECO:0008006" key="7">
    <source>
        <dbReference type="Google" id="ProtNLM"/>
    </source>
</evidence>
<evidence type="ECO:0000313" key="5">
    <source>
        <dbReference type="EMBL" id="OUS17525.1"/>
    </source>
</evidence>
<comment type="caution">
    <text evidence="5">The sequence shown here is derived from an EMBL/GenBank/DDBJ whole genome shotgun (WGS) entry which is preliminary data.</text>
</comment>
<evidence type="ECO:0000259" key="4">
    <source>
        <dbReference type="Pfam" id="PF22725"/>
    </source>
</evidence>
<dbReference type="SUPFAM" id="SSF51735">
    <property type="entry name" value="NAD(P)-binding Rossmann-fold domains"/>
    <property type="match status" value="1"/>
</dbReference>
<evidence type="ECO:0000256" key="1">
    <source>
        <dbReference type="ARBA" id="ARBA00010928"/>
    </source>
</evidence>
<organism evidence="5 6">
    <name type="scientific">Nonlabens dokdonensis</name>
    <dbReference type="NCBI Taxonomy" id="328515"/>
    <lineage>
        <taxon>Bacteria</taxon>
        <taxon>Pseudomonadati</taxon>
        <taxon>Bacteroidota</taxon>
        <taxon>Flavobacteriia</taxon>
        <taxon>Flavobacteriales</taxon>
        <taxon>Flavobacteriaceae</taxon>
        <taxon>Nonlabens</taxon>
    </lineage>
</organism>
<dbReference type="InterPro" id="IPR000683">
    <property type="entry name" value="Gfo/Idh/MocA-like_OxRdtase_N"/>
</dbReference>
<evidence type="ECO:0000256" key="2">
    <source>
        <dbReference type="ARBA" id="ARBA00023002"/>
    </source>
</evidence>
<sequence>MVKFGIIGLGRIAHKFAHDIALVDGCTLQAVGSRSKEKAKEFASRYKAVNYYDSYEQVATDPEVDVIYIATPHTLHYENTMMCLDAGKAVICEKPFAMNANEVAHMIHTAKEKSLFLMEALWTRFVPATLKVKQLIDSKAIGKITSISSSFGFVAAHDPDSRLNRHDLGGGSLLDIGIYPIFISLLLLGDPIETHAIGKLNASKVDQRCSILMKFENDAIAALTSDFTTKLPNETIIYGSNGKIKMHEPFHHTRMLSLEINEQPSQVLELPLIGNGYAHEIEEVVYCLQNNKIESDLMTHQLSRDLIRNLDQVRSLIGLEYDVNK</sequence>
<dbReference type="InterPro" id="IPR055170">
    <property type="entry name" value="GFO_IDH_MocA-like_dom"/>
</dbReference>
<comment type="similarity">
    <text evidence="1">Belongs to the Gfo/Idh/MocA family.</text>
</comment>
<feature type="domain" description="GFO/IDH/MocA-like oxidoreductase" evidence="4">
    <location>
        <begin position="130"/>
        <end position="244"/>
    </location>
</feature>
<dbReference type="PANTHER" id="PTHR22604">
    <property type="entry name" value="OXIDOREDUCTASES"/>
    <property type="match status" value="1"/>
</dbReference>
<dbReference type="PANTHER" id="PTHR22604:SF105">
    <property type="entry name" value="TRANS-1,2-DIHYDROBENZENE-1,2-DIOL DEHYDROGENASE"/>
    <property type="match status" value="1"/>
</dbReference>
<feature type="domain" description="Gfo/Idh/MocA-like oxidoreductase N-terminal" evidence="3">
    <location>
        <begin position="3"/>
        <end position="118"/>
    </location>
</feature>
<gene>
    <name evidence="5" type="ORF">A9Q93_04930</name>
</gene>
<dbReference type="Gene3D" id="3.40.50.720">
    <property type="entry name" value="NAD(P)-binding Rossmann-like Domain"/>
    <property type="match status" value="1"/>
</dbReference>
<dbReference type="Pfam" id="PF01408">
    <property type="entry name" value="GFO_IDH_MocA"/>
    <property type="match status" value="1"/>
</dbReference>
<dbReference type="InterPro" id="IPR050984">
    <property type="entry name" value="Gfo/Idh/MocA_domain"/>
</dbReference>
<reference evidence="5 6" key="1">
    <citation type="journal article" date="2017" name="Proc. Natl. Acad. Sci. U.S.A.">
        <title>Simulation of Deepwater Horizon oil plume reveals substrate specialization within a complex community of hydrocarbon-degraders.</title>
        <authorList>
            <person name="Hu P."/>
            <person name="Dubinsky E.A."/>
            <person name="Probst A.J."/>
            <person name="Wang J."/>
            <person name="Sieber C.M.K."/>
            <person name="Tom L.M."/>
            <person name="Gardinali P."/>
            <person name="Banfield J.F."/>
            <person name="Atlas R.M."/>
            <person name="Andersen G.L."/>
        </authorList>
    </citation>
    <scope>NUCLEOTIDE SEQUENCE [LARGE SCALE GENOMIC DNA]</scope>
    <source>
        <strain evidence="5">35_9_T64</strain>
    </source>
</reference>
<dbReference type="Proteomes" id="UP000196102">
    <property type="component" value="Unassembled WGS sequence"/>
</dbReference>
<keyword evidence="2" id="KW-0560">Oxidoreductase</keyword>
<proteinExistence type="inferred from homology"/>